<reference evidence="8" key="1">
    <citation type="submission" date="2020-05" db="EMBL/GenBank/DDBJ databases">
        <title>Mycena genomes resolve the evolution of fungal bioluminescence.</title>
        <authorList>
            <person name="Tsai I.J."/>
        </authorList>
    </citation>
    <scope>NUCLEOTIDE SEQUENCE</scope>
    <source>
        <strain evidence="8">171206Taipei</strain>
    </source>
</reference>
<dbReference type="GeneID" id="59343407"/>
<organism evidence="8 9">
    <name type="scientific">Mycena indigotica</name>
    <dbReference type="NCBI Taxonomy" id="2126181"/>
    <lineage>
        <taxon>Eukaryota</taxon>
        <taxon>Fungi</taxon>
        <taxon>Dikarya</taxon>
        <taxon>Basidiomycota</taxon>
        <taxon>Agaricomycotina</taxon>
        <taxon>Agaricomycetes</taxon>
        <taxon>Agaricomycetidae</taxon>
        <taxon>Agaricales</taxon>
        <taxon>Marasmiineae</taxon>
        <taxon>Mycenaceae</taxon>
        <taxon>Mycena</taxon>
    </lineage>
</organism>
<name>A0A8H6T3E4_9AGAR</name>
<feature type="transmembrane region" description="Helical" evidence="6">
    <location>
        <begin position="12"/>
        <end position="31"/>
    </location>
</feature>
<sequence>MATTAADAASEGLSFIVVGASVAGLASAIALSDAGHRVRVLEAAAALGGGAAVPGCARVPPNAYKILAGWGLEDALRQVAVENAGFGVYKYASDLPGGARDLMGLNTWDPELLEDARGTFMFTTHAALLRLLYARAQSPRVEIRFGAAVAAVDGAADAPSVTLSSGEVIRGDAVIGADGARGVVRRMLLDAEEVPRGEEEEDLGMTIYCSVVPHALAKEHRELDSFYEFPESTVSMGSGVGAVTDMDENRDLFFFLYTPSPALAHSGTWTAPAPASMAEVIADAPSDGPLKLLASLAGPTIALPYTTPYDLESWVSESGRVLALGEAAHPLPACALHTYSLALEDALFLGRVFGHTAAPGRVPELLYAFEEHRRARCASIRGIDAAYIGMITTPDGPAQAGRDAMMRANAAAGRNVFQAEGDMQEMLDETRMVFSYDAADDADEWWVSWGRYRERAASMSMPQEEE</sequence>
<evidence type="ECO:0000259" key="7">
    <source>
        <dbReference type="Pfam" id="PF01494"/>
    </source>
</evidence>
<dbReference type="GO" id="GO:0004497">
    <property type="term" value="F:monooxygenase activity"/>
    <property type="evidence" value="ECO:0007669"/>
    <property type="project" value="UniProtKB-KW"/>
</dbReference>
<dbReference type="Pfam" id="PF01494">
    <property type="entry name" value="FAD_binding_3"/>
    <property type="match status" value="1"/>
</dbReference>
<keyword evidence="6" id="KW-1133">Transmembrane helix</keyword>
<dbReference type="PANTHER" id="PTHR13789">
    <property type="entry name" value="MONOOXYGENASE"/>
    <property type="match status" value="1"/>
</dbReference>
<evidence type="ECO:0000256" key="2">
    <source>
        <dbReference type="ARBA" id="ARBA00022630"/>
    </source>
</evidence>
<comment type="caution">
    <text evidence="8">The sequence shown here is derived from an EMBL/GenBank/DDBJ whole genome shotgun (WGS) entry which is preliminary data.</text>
</comment>
<dbReference type="SUPFAM" id="SSF51905">
    <property type="entry name" value="FAD/NAD(P)-binding domain"/>
    <property type="match status" value="1"/>
</dbReference>
<keyword evidence="6" id="KW-0472">Membrane</keyword>
<dbReference type="PANTHER" id="PTHR13789:SF147">
    <property type="entry name" value="PUTATIVE (AFU_ORTHOLOGUE AFUA_2G01950)-RELATED"/>
    <property type="match status" value="1"/>
</dbReference>
<dbReference type="RefSeq" id="XP_037223776.1">
    <property type="nucleotide sequence ID" value="XM_037360891.1"/>
</dbReference>
<dbReference type="AlphaFoldDB" id="A0A8H6T3E4"/>
<dbReference type="PRINTS" id="PR00420">
    <property type="entry name" value="RNGMNOXGNASE"/>
</dbReference>
<dbReference type="InterPro" id="IPR050493">
    <property type="entry name" value="FAD-dep_Monooxygenase_BioMet"/>
</dbReference>
<protein>
    <submittedName>
        <fullName evidence="8">FAD-binding-3 domain-containing protein</fullName>
    </submittedName>
</protein>
<feature type="domain" description="FAD-binding" evidence="7">
    <location>
        <begin position="16"/>
        <end position="377"/>
    </location>
</feature>
<evidence type="ECO:0000256" key="4">
    <source>
        <dbReference type="ARBA" id="ARBA00023002"/>
    </source>
</evidence>
<comment type="similarity">
    <text evidence="1">Belongs to the paxM FAD-dependent monooxygenase family.</text>
</comment>
<dbReference type="EMBL" id="JACAZF010000003">
    <property type="protein sequence ID" value="KAF7310326.1"/>
    <property type="molecule type" value="Genomic_DNA"/>
</dbReference>
<dbReference type="GO" id="GO:0071949">
    <property type="term" value="F:FAD binding"/>
    <property type="evidence" value="ECO:0007669"/>
    <property type="project" value="InterPro"/>
</dbReference>
<dbReference type="InterPro" id="IPR036188">
    <property type="entry name" value="FAD/NAD-bd_sf"/>
</dbReference>
<evidence type="ECO:0000313" key="8">
    <source>
        <dbReference type="EMBL" id="KAF7310326.1"/>
    </source>
</evidence>
<evidence type="ECO:0000313" key="9">
    <source>
        <dbReference type="Proteomes" id="UP000636479"/>
    </source>
</evidence>
<accession>A0A8H6T3E4</accession>
<proteinExistence type="inferred from homology"/>
<evidence type="ECO:0000256" key="5">
    <source>
        <dbReference type="ARBA" id="ARBA00023033"/>
    </source>
</evidence>
<dbReference type="Gene3D" id="3.50.50.60">
    <property type="entry name" value="FAD/NAD(P)-binding domain"/>
    <property type="match status" value="1"/>
</dbReference>
<dbReference type="Proteomes" id="UP000636479">
    <property type="component" value="Unassembled WGS sequence"/>
</dbReference>
<evidence type="ECO:0000256" key="1">
    <source>
        <dbReference type="ARBA" id="ARBA00007992"/>
    </source>
</evidence>
<keyword evidence="4" id="KW-0560">Oxidoreductase</keyword>
<gene>
    <name evidence="8" type="ORF">MIND_00406700</name>
</gene>
<dbReference type="OrthoDB" id="420606at2759"/>
<keyword evidence="2" id="KW-0285">Flavoprotein</keyword>
<keyword evidence="5" id="KW-0503">Monooxygenase</keyword>
<keyword evidence="9" id="KW-1185">Reference proteome</keyword>
<keyword evidence="3" id="KW-0274">FAD</keyword>
<dbReference type="InterPro" id="IPR002938">
    <property type="entry name" value="FAD-bd"/>
</dbReference>
<keyword evidence="6" id="KW-0812">Transmembrane</keyword>
<evidence type="ECO:0000256" key="6">
    <source>
        <dbReference type="SAM" id="Phobius"/>
    </source>
</evidence>
<evidence type="ECO:0000256" key="3">
    <source>
        <dbReference type="ARBA" id="ARBA00022827"/>
    </source>
</evidence>